<dbReference type="Proteomes" id="UP001055879">
    <property type="component" value="Linkage Group LG13"/>
</dbReference>
<gene>
    <name evidence="1" type="ORF">L6452_35969</name>
</gene>
<proteinExistence type="predicted"/>
<reference evidence="1 2" key="2">
    <citation type="journal article" date="2022" name="Mol. Ecol. Resour.">
        <title>The genomes of chicory, endive, great burdock and yacon provide insights into Asteraceae paleo-polyploidization history and plant inulin production.</title>
        <authorList>
            <person name="Fan W."/>
            <person name="Wang S."/>
            <person name="Wang H."/>
            <person name="Wang A."/>
            <person name="Jiang F."/>
            <person name="Liu H."/>
            <person name="Zhao H."/>
            <person name="Xu D."/>
            <person name="Zhang Y."/>
        </authorList>
    </citation>
    <scope>NUCLEOTIDE SEQUENCE [LARGE SCALE GENOMIC DNA]</scope>
    <source>
        <strain evidence="2">cv. Niubang</strain>
    </source>
</reference>
<protein>
    <submittedName>
        <fullName evidence="1">Uncharacterized protein</fullName>
    </submittedName>
</protein>
<reference evidence="2" key="1">
    <citation type="journal article" date="2022" name="Mol. Ecol. Resour.">
        <title>The genomes of chicory, endive, great burdock and yacon provide insights into Asteraceae palaeo-polyploidization history and plant inulin production.</title>
        <authorList>
            <person name="Fan W."/>
            <person name="Wang S."/>
            <person name="Wang H."/>
            <person name="Wang A."/>
            <person name="Jiang F."/>
            <person name="Liu H."/>
            <person name="Zhao H."/>
            <person name="Xu D."/>
            <person name="Zhang Y."/>
        </authorList>
    </citation>
    <scope>NUCLEOTIDE SEQUENCE [LARGE SCALE GENOMIC DNA]</scope>
    <source>
        <strain evidence="2">cv. Niubang</strain>
    </source>
</reference>
<comment type="caution">
    <text evidence="1">The sequence shown here is derived from an EMBL/GenBank/DDBJ whole genome shotgun (WGS) entry which is preliminary data.</text>
</comment>
<keyword evidence="2" id="KW-1185">Reference proteome</keyword>
<organism evidence="1 2">
    <name type="scientific">Arctium lappa</name>
    <name type="common">Greater burdock</name>
    <name type="synonym">Lappa major</name>
    <dbReference type="NCBI Taxonomy" id="4217"/>
    <lineage>
        <taxon>Eukaryota</taxon>
        <taxon>Viridiplantae</taxon>
        <taxon>Streptophyta</taxon>
        <taxon>Embryophyta</taxon>
        <taxon>Tracheophyta</taxon>
        <taxon>Spermatophyta</taxon>
        <taxon>Magnoliopsida</taxon>
        <taxon>eudicotyledons</taxon>
        <taxon>Gunneridae</taxon>
        <taxon>Pentapetalae</taxon>
        <taxon>asterids</taxon>
        <taxon>campanulids</taxon>
        <taxon>Asterales</taxon>
        <taxon>Asteraceae</taxon>
        <taxon>Carduoideae</taxon>
        <taxon>Cardueae</taxon>
        <taxon>Arctiinae</taxon>
        <taxon>Arctium</taxon>
    </lineage>
</organism>
<evidence type="ECO:0000313" key="1">
    <source>
        <dbReference type="EMBL" id="KAI3681184.1"/>
    </source>
</evidence>
<name>A0ACB8Y836_ARCLA</name>
<evidence type="ECO:0000313" key="2">
    <source>
        <dbReference type="Proteomes" id="UP001055879"/>
    </source>
</evidence>
<dbReference type="EMBL" id="CM042059">
    <property type="protein sequence ID" value="KAI3681184.1"/>
    <property type="molecule type" value="Genomic_DNA"/>
</dbReference>
<sequence length="77" mass="8113">MDDSVDVEVDEEARLAKVIKMVSKGVGISTKQNNTGENNEATVLEGVESEVVETGGFWVVVDSDDAALFAGLIVVGE</sequence>
<accession>A0ACB8Y836</accession>